<feature type="domain" description="CCHC-type" evidence="1">
    <location>
        <begin position="40"/>
        <end position="52"/>
    </location>
</feature>
<dbReference type="Proteomes" id="UP000030764">
    <property type="component" value="Unassembled WGS sequence"/>
</dbReference>
<reference evidence="2 3" key="1">
    <citation type="journal article" date="2014" name="Nat. Genet.">
        <title>Genome and transcriptome of the porcine whipworm Trichuris suis.</title>
        <authorList>
            <person name="Jex A.R."/>
            <person name="Nejsum P."/>
            <person name="Schwarz E.M."/>
            <person name="Hu L."/>
            <person name="Young N.D."/>
            <person name="Hall R.S."/>
            <person name="Korhonen P.K."/>
            <person name="Liao S."/>
            <person name="Thamsborg S."/>
            <person name="Xia J."/>
            <person name="Xu P."/>
            <person name="Wang S."/>
            <person name="Scheerlinck J.P."/>
            <person name="Hofmann A."/>
            <person name="Sternberg P.W."/>
            <person name="Wang J."/>
            <person name="Gasser R.B."/>
        </authorList>
    </citation>
    <scope>NUCLEOTIDE SEQUENCE [LARGE SCALE GENOMIC DNA]</scope>
    <source>
        <strain evidence="2">DCEP-RM93M</strain>
    </source>
</reference>
<protein>
    <recommendedName>
        <fullName evidence="1">CCHC-type domain-containing protein</fullName>
    </recommendedName>
</protein>
<name>A0A085M6F6_9BILA</name>
<sequence length="136" mass="16159">LSSSVRHRKDLLHKNYPRCFRCADPNRVANFQGCVAKNSKCRKCGKVGHFARRWPLACKRYQKASPKQYIHCIKSPLLNVERYSLQLEYSVGRCWFQPSSSWILDLRFLYYLNPFSYYILLPYILNLEYTAQNVLQ</sequence>
<dbReference type="GO" id="GO:0008270">
    <property type="term" value="F:zinc ion binding"/>
    <property type="evidence" value="ECO:0007669"/>
    <property type="project" value="InterPro"/>
</dbReference>
<dbReference type="AlphaFoldDB" id="A0A085M6F6"/>
<proteinExistence type="predicted"/>
<gene>
    <name evidence="2" type="ORF">M513_06293</name>
</gene>
<evidence type="ECO:0000313" key="2">
    <source>
        <dbReference type="EMBL" id="KFD52802.1"/>
    </source>
</evidence>
<organism evidence="2 3">
    <name type="scientific">Trichuris suis</name>
    <name type="common">pig whipworm</name>
    <dbReference type="NCBI Taxonomy" id="68888"/>
    <lineage>
        <taxon>Eukaryota</taxon>
        <taxon>Metazoa</taxon>
        <taxon>Ecdysozoa</taxon>
        <taxon>Nematoda</taxon>
        <taxon>Enoplea</taxon>
        <taxon>Dorylaimia</taxon>
        <taxon>Trichinellida</taxon>
        <taxon>Trichuridae</taxon>
        <taxon>Trichuris</taxon>
    </lineage>
</organism>
<dbReference type="EMBL" id="KL363223">
    <property type="protein sequence ID" value="KFD52802.1"/>
    <property type="molecule type" value="Genomic_DNA"/>
</dbReference>
<feature type="non-terminal residue" evidence="2">
    <location>
        <position position="1"/>
    </location>
</feature>
<evidence type="ECO:0000259" key="1">
    <source>
        <dbReference type="Pfam" id="PF00098"/>
    </source>
</evidence>
<dbReference type="Pfam" id="PF00098">
    <property type="entry name" value="zf-CCHC"/>
    <property type="match status" value="1"/>
</dbReference>
<dbReference type="GO" id="GO:0003676">
    <property type="term" value="F:nucleic acid binding"/>
    <property type="evidence" value="ECO:0007669"/>
    <property type="project" value="InterPro"/>
</dbReference>
<dbReference type="InterPro" id="IPR001878">
    <property type="entry name" value="Znf_CCHC"/>
</dbReference>
<evidence type="ECO:0000313" key="3">
    <source>
        <dbReference type="Proteomes" id="UP000030764"/>
    </source>
</evidence>
<accession>A0A085M6F6</accession>
<keyword evidence="3" id="KW-1185">Reference proteome</keyword>